<evidence type="ECO:0000313" key="2">
    <source>
        <dbReference type="EMBL" id="SEC98856.1"/>
    </source>
</evidence>
<dbReference type="EMBL" id="FNTH01000001">
    <property type="protein sequence ID" value="SEC98856.1"/>
    <property type="molecule type" value="Genomic_DNA"/>
</dbReference>
<protein>
    <submittedName>
        <fullName evidence="2">Uncharacterized conserved protein, DUF1330 family</fullName>
    </submittedName>
</protein>
<dbReference type="PANTHER" id="PTHR41521">
    <property type="match status" value="1"/>
</dbReference>
<reference evidence="2 3" key="1">
    <citation type="submission" date="2016-10" db="EMBL/GenBank/DDBJ databases">
        <authorList>
            <person name="de Groot N.N."/>
        </authorList>
    </citation>
    <scope>NUCLEOTIDE SEQUENCE [LARGE SCALE GENOMIC DNA]</scope>
    <source>
        <strain evidence="2 3">MT12</strain>
    </source>
</reference>
<gene>
    <name evidence="2" type="ORF">SAMN05444164_3317</name>
</gene>
<dbReference type="InterPro" id="IPR011008">
    <property type="entry name" value="Dimeric_a/b-barrel"/>
</dbReference>
<evidence type="ECO:0000313" key="3">
    <source>
        <dbReference type="Proteomes" id="UP000198992"/>
    </source>
</evidence>
<evidence type="ECO:0000259" key="1">
    <source>
        <dbReference type="Pfam" id="PF07045"/>
    </source>
</evidence>
<proteinExistence type="predicted"/>
<dbReference type="InterPro" id="IPR010753">
    <property type="entry name" value="DUF1330"/>
</dbReference>
<dbReference type="Proteomes" id="UP000198992">
    <property type="component" value="Unassembled WGS sequence"/>
</dbReference>
<sequence length="99" mass="11069">MPKGYLVANAIITDPGRYIEYQKKVPALVAQYGGKYLVRAGTMHPMEGDLGIERIVIVEFESVDAAKRFYESPEYAPLLKLRKETTRSQLAFVEGFAGV</sequence>
<dbReference type="AlphaFoldDB" id="A0A1H4WZR3"/>
<dbReference type="Gene3D" id="3.30.70.100">
    <property type="match status" value="1"/>
</dbReference>
<feature type="domain" description="DUF1330" evidence="1">
    <location>
        <begin position="3"/>
        <end position="96"/>
    </location>
</feature>
<dbReference type="RefSeq" id="WP_171947737.1">
    <property type="nucleotide sequence ID" value="NZ_FNTH01000001.1"/>
</dbReference>
<organism evidence="2 3">
    <name type="scientific">Bradyrhizobium erythrophlei</name>
    <dbReference type="NCBI Taxonomy" id="1437360"/>
    <lineage>
        <taxon>Bacteria</taxon>
        <taxon>Pseudomonadati</taxon>
        <taxon>Pseudomonadota</taxon>
        <taxon>Alphaproteobacteria</taxon>
        <taxon>Hyphomicrobiales</taxon>
        <taxon>Nitrobacteraceae</taxon>
        <taxon>Bradyrhizobium</taxon>
    </lineage>
</organism>
<dbReference type="Pfam" id="PF07045">
    <property type="entry name" value="DUF1330"/>
    <property type="match status" value="1"/>
</dbReference>
<accession>A0A1H4WZR3</accession>
<dbReference type="PANTHER" id="PTHR41521:SF4">
    <property type="entry name" value="BLR0684 PROTEIN"/>
    <property type="match status" value="1"/>
</dbReference>
<dbReference type="SUPFAM" id="SSF54909">
    <property type="entry name" value="Dimeric alpha+beta barrel"/>
    <property type="match status" value="1"/>
</dbReference>
<name>A0A1H4WZR3_9BRAD</name>